<reference evidence="2 3" key="1">
    <citation type="submission" date="2022-02" db="EMBL/GenBank/DDBJ databases">
        <title>Chromosome-level reference genomes for two strains of Caenorhabditis briggsae: an improved platform for comparative genomics.</title>
        <authorList>
            <person name="Stevens L."/>
            <person name="Andersen E.C."/>
        </authorList>
    </citation>
    <scope>NUCLEOTIDE SEQUENCE [LARGE SCALE GENOMIC DNA]</scope>
    <source>
        <strain evidence="2">QX1410_ONT</strain>
        <tissue evidence="2">Whole-organism</tissue>
    </source>
</reference>
<feature type="transmembrane region" description="Helical" evidence="1">
    <location>
        <begin position="131"/>
        <end position="153"/>
    </location>
</feature>
<dbReference type="Proteomes" id="UP000827892">
    <property type="component" value="Chromosome V"/>
</dbReference>
<dbReference type="EMBL" id="CP090895">
    <property type="protein sequence ID" value="ULT91970.1"/>
    <property type="molecule type" value="Genomic_DNA"/>
</dbReference>
<feature type="transmembrane region" description="Helical" evidence="1">
    <location>
        <begin position="276"/>
        <end position="298"/>
    </location>
</feature>
<feature type="transmembrane region" description="Helical" evidence="1">
    <location>
        <begin position="165"/>
        <end position="184"/>
    </location>
</feature>
<organism evidence="2 3">
    <name type="scientific">Caenorhabditis briggsae</name>
    <dbReference type="NCBI Taxonomy" id="6238"/>
    <lineage>
        <taxon>Eukaryota</taxon>
        <taxon>Metazoa</taxon>
        <taxon>Ecdysozoa</taxon>
        <taxon>Nematoda</taxon>
        <taxon>Chromadorea</taxon>
        <taxon>Rhabditida</taxon>
        <taxon>Rhabditina</taxon>
        <taxon>Rhabditomorpha</taxon>
        <taxon>Rhabditoidea</taxon>
        <taxon>Rhabditidae</taxon>
        <taxon>Peloderinae</taxon>
        <taxon>Caenorhabditis</taxon>
    </lineage>
</organism>
<sequence>MVFENTTNVSFIENANYNDSIMRKFREITFFKIFEIYNLITVFIGDLLFIFLSIYARRKTISSSEQREFQEHHAPIFSQLYYISLLYLIAENFVFLLQAIGEISSNESVFTFLFSARMFIDVDFFRVFQNVLFASVTVFSFLAAAQRMILVYFKSNKWIITEFNLKIIIFVIYFFLAHYCWIIYKCELDSAEVHKSILKYQTLNYTYNIIIFLMSFSTGCFYIHLFKLVGKIAKKSRANILYQFVPIYTVQTIHITVYLSALIISDVSSKDHVWRVNLISAEFILPFIPVIVSLSYIASKENLRAMGLNFMTSVLRSTIG</sequence>
<proteinExistence type="predicted"/>
<feature type="transmembrane region" description="Helical" evidence="1">
    <location>
        <begin position="76"/>
        <end position="97"/>
    </location>
</feature>
<feature type="transmembrane region" description="Helical" evidence="1">
    <location>
        <begin position="240"/>
        <end position="264"/>
    </location>
</feature>
<evidence type="ECO:0000313" key="2">
    <source>
        <dbReference type="EMBL" id="ULT91970.1"/>
    </source>
</evidence>
<feature type="transmembrane region" description="Helical" evidence="1">
    <location>
        <begin position="204"/>
        <end position="228"/>
    </location>
</feature>
<feature type="transmembrane region" description="Helical" evidence="1">
    <location>
        <begin position="36"/>
        <end position="56"/>
    </location>
</feature>
<keyword evidence="1" id="KW-1133">Transmembrane helix</keyword>
<protein>
    <submittedName>
        <fullName evidence="2">Uncharacterized protein</fullName>
    </submittedName>
</protein>
<dbReference type="AlphaFoldDB" id="A0AAE9A4H4"/>
<keyword evidence="1" id="KW-0472">Membrane</keyword>
<gene>
    <name evidence="2" type="ORF">L3Y34_009571</name>
</gene>
<evidence type="ECO:0000313" key="3">
    <source>
        <dbReference type="Proteomes" id="UP000827892"/>
    </source>
</evidence>
<evidence type="ECO:0000256" key="1">
    <source>
        <dbReference type="SAM" id="Phobius"/>
    </source>
</evidence>
<name>A0AAE9A4H4_CAEBR</name>
<keyword evidence="1" id="KW-0812">Transmembrane</keyword>
<accession>A0AAE9A4H4</accession>